<evidence type="ECO:0000313" key="2">
    <source>
        <dbReference type="Proteomes" id="UP000003316"/>
    </source>
</evidence>
<dbReference type="AlphaFoldDB" id="E1LT62"/>
<accession>E1LT62</accession>
<comment type="caution">
    <text evidence="1">The sequence shown here is derived from an EMBL/GenBank/DDBJ whole genome shotgun (WGS) entry which is preliminary data.</text>
</comment>
<name>E1LT62_STRMT</name>
<gene>
    <name evidence="1" type="ORF">SMSK597_1156</name>
</gene>
<proteinExistence type="predicted"/>
<dbReference type="Proteomes" id="UP000003316">
    <property type="component" value="Unassembled WGS sequence"/>
</dbReference>
<protein>
    <submittedName>
        <fullName evidence="1">Uncharacterized protein</fullName>
    </submittedName>
</protein>
<dbReference type="EMBL" id="AEDV01000063">
    <property type="protein sequence ID" value="EFO00329.1"/>
    <property type="molecule type" value="Genomic_DNA"/>
</dbReference>
<sequence>MALSPIQIPKKIRTRMVVKIKLSKYKENSCSSMISLISIFFKE</sequence>
<evidence type="ECO:0000313" key="1">
    <source>
        <dbReference type="EMBL" id="EFO00329.1"/>
    </source>
</evidence>
<reference evidence="1 2" key="1">
    <citation type="submission" date="2010-09" db="EMBL/GenBank/DDBJ databases">
        <authorList>
            <person name="Daugherty S.C."/>
            <person name="Tallon L.J."/>
            <person name="Jones K.M."/>
            <person name="Liu X."/>
            <person name="Kilian M."/>
            <person name="Tettelin H."/>
        </authorList>
    </citation>
    <scope>NUCLEOTIDE SEQUENCE [LARGE SCALE GENOMIC DNA]</scope>
    <source>
        <strain evidence="1 2">SK597</strain>
    </source>
</reference>
<organism evidence="1 2">
    <name type="scientific">Streptococcus mitis SK597</name>
    <dbReference type="NCBI Taxonomy" id="585204"/>
    <lineage>
        <taxon>Bacteria</taxon>
        <taxon>Bacillati</taxon>
        <taxon>Bacillota</taxon>
        <taxon>Bacilli</taxon>
        <taxon>Lactobacillales</taxon>
        <taxon>Streptococcaceae</taxon>
        <taxon>Streptococcus</taxon>
        <taxon>Streptococcus mitis group</taxon>
    </lineage>
</organism>